<dbReference type="PANTHER" id="PTHR33376:SF4">
    <property type="entry name" value="SIALIC ACID-BINDING PERIPLASMIC PROTEIN SIAP"/>
    <property type="match status" value="1"/>
</dbReference>
<dbReference type="RefSeq" id="WP_085895498.1">
    <property type="nucleotide sequence ID" value="NZ_FWFY01000003.1"/>
</dbReference>
<dbReference type="InterPro" id="IPR038404">
    <property type="entry name" value="TRAP_DctP_sf"/>
</dbReference>
<dbReference type="Proteomes" id="UP000193495">
    <property type="component" value="Unassembled WGS sequence"/>
</dbReference>
<feature type="chain" id="PRO_5044568175" evidence="4">
    <location>
        <begin position="23"/>
        <end position="321"/>
    </location>
</feature>
<evidence type="ECO:0000313" key="8">
    <source>
        <dbReference type="Proteomes" id="UP000240624"/>
    </source>
</evidence>
<dbReference type="EMBL" id="PYGB01000002">
    <property type="protein sequence ID" value="PSK87543.1"/>
    <property type="molecule type" value="Genomic_DNA"/>
</dbReference>
<name>A0A1X6YU25_9RHOB</name>
<dbReference type="CDD" id="cd13603">
    <property type="entry name" value="PBP2_TRAP_Siap_TeaA_like"/>
    <property type="match status" value="1"/>
</dbReference>
<evidence type="ECO:0000256" key="4">
    <source>
        <dbReference type="SAM" id="SignalP"/>
    </source>
</evidence>
<comment type="subcellular location">
    <subcellularLocation>
        <location evidence="1">Periplasm</location>
    </subcellularLocation>
</comment>
<keyword evidence="2 4" id="KW-0732">Signal</keyword>
<keyword evidence="3" id="KW-0574">Periplasm</keyword>
<organism evidence="6 7">
    <name type="scientific">Limimaricola soesokkakensis</name>
    <dbReference type="NCBI Taxonomy" id="1343159"/>
    <lineage>
        <taxon>Bacteria</taxon>
        <taxon>Pseudomonadati</taxon>
        <taxon>Pseudomonadota</taxon>
        <taxon>Alphaproteobacteria</taxon>
        <taxon>Rhodobacterales</taxon>
        <taxon>Paracoccaceae</taxon>
        <taxon>Limimaricola</taxon>
    </lineage>
</organism>
<reference evidence="6 7" key="1">
    <citation type="submission" date="2017-03" db="EMBL/GenBank/DDBJ databases">
        <authorList>
            <person name="Afonso C.L."/>
            <person name="Miller P.J."/>
            <person name="Scott M.A."/>
            <person name="Spackman E."/>
            <person name="Goraichik I."/>
            <person name="Dimitrov K.M."/>
            <person name="Suarez D.L."/>
            <person name="Swayne D.E."/>
        </authorList>
    </citation>
    <scope>NUCLEOTIDE SEQUENCE [LARGE SCALE GENOMIC DNA]</scope>
    <source>
        <strain evidence="6 7">CECT 8367</strain>
    </source>
</reference>
<sequence>MKSTAIAALLAGVAFAGTPLMAEEISIALHVDPGHEMFQVGERLKEKIEDETDGRYTVTLLGTEVGGERDHLEGASIGEYTIALGGSMPMTLYAPEYAAADLPFVYSSSDQARQVYEGDIGGFINEALVANGNLRLVGLSMRSPRNLTSREPVQGPDDVQGVRLRLPEIEPWVEIWSEIGALPSPIAWPEVYTSLQTGVIDMQENPVSLIYNGRLYEVQNYLNRTQHVHSFFHWLINEEFYAGLSDEDRTLIQGAIDEAVGWGDELVRENEEKILATLKEEGMEVVEPDVAAFREKAIPAIRRVAEGFAPEVRDYVLSHID</sequence>
<dbReference type="Gene3D" id="3.40.190.170">
    <property type="entry name" value="Bacterial extracellular solute-binding protein, family 7"/>
    <property type="match status" value="1"/>
</dbReference>
<dbReference type="Proteomes" id="UP000240624">
    <property type="component" value="Unassembled WGS sequence"/>
</dbReference>
<evidence type="ECO:0000256" key="2">
    <source>
        <dbReference type="ARBA" id="ARBA00022729"/>
    </source>
</evidence>
<evidence type="ECO:0000256" key="1">
    <source>
        <dbReference type="ARBA" id="ARBA00004418"/>
    </source>
</evidence>
<keyword evidence="8" id="KW-1185">Reference proteome</keyword>
<dbReference type="GO" id="GO:0055085">
    <property type="term" value="P:transmembrane transport"/>
    <property type="evidence" value="ECO:0007669"/>
    <property type="project" value="InterPro"/>
</dbReference>
<dbReference type="EMBL" id="FWFY01000003">
    <property type="protein sequence ID" value="SLN30916.1"/>
    <property type="molecule type" value="Genomic_DNA"/>
</dbReference>
<evidence type="ECO:0000313" key="6">
    <source>
        <dbReference type="EMBL" id="SLN30916.1"/>
    </source>
</evidence>
<dbReference type="PANTHER" id="PTHR33376">
    <property type="match status" value="1"/>
</dbReference>
<protein>
    <submittedName>
        <fullName evidence="6">2,3-diketo-L-gulonate-binding periplasmic protein YiaO</fullName>
    </submittedName>
    <submittedName>
        <fullName evidence="5">TRAP-type C4-dicarboxylate transport system substrate-binding protein</fullName>
    </submittedName>
</protein>
<dbReference type="OrthoDB" id="8673861at2"/>
<evidence type="ECO:0000313" key="5">
    <source>
        <dbReference type="EMBL" id="PSK87543.1"/>
    </source>
</evidence>
<proteinExistence type="predicted"/>
<dbReference type="InterPro" id="IPR018389">
    <property type="entry name" value="DctP_fam"/>
</dbReference>
<feature type="signal peptide" evidence="4">
    <location>
        <begin position="1"/>
        <end position="22"/>
    </location>
</feature>
<dbReference type="Pfam" id="PF03480">
    <property type="entry name" value="DctP"/>
    <property type="match status" value="1"/>
</dbReference>
<evidence type="ECO:0000256" key="3">
    <source>
        <dbReference type="ARBA" id="ARBA00022764"/>
    </source>
</evidence>
<dbReference type="AlphaFoldDB" id="A0A1X6YU25"/>
<evidence type="ECO:0000313" key="7">
    <source>
        <dbReference type="Proteomes" id="UP000193495"/>
    </source>
</evidence>
<gene>
    <name evidence="6" type="primary">yiaO_2</name>
    <name evidence="5" type="ORF">CLV79_10222</name>
    <name evidence="6" type="ORF">LOS8367_01106</name>
</gene>
<reference evidence="5 8" key="2">
    <citation type="submission" date="2018-03" db="EMBL/GenBank/DDBJ databases">
        <title>Genomic Encyclopedia of Archaeal and Bacterial Type Strains, Phase II (KMG-II): from individual species to whole genera.</title>
        <authorList>
            <person name="Goeker M."/>
        </authorList>
    </citation>
    <scope>NUCLEOTIDE SEQUENCE [LARGE SCALE GENOMIC DNA]</scope>
    <source>
        <strain evidence="5 8">DSM 29956</strain>
    </source>
</reference>
<accession>A0A1X6YU25</accession>
<dbReference type="GO" id="GO:0042597">
    <property type="term" value="C:periplasmic space"/>
    <property type="evidence" value="ECO:0007669"/>
    <property type="project" value="UniProtKB-SubCell"/>
</dbReference>
<dbReference type="NCBIfam" id="NF037995">
    <property type="entry name" value="TRAP_S1"/>
    <property type="match status" value="1"/>
</dbReference>